<dbReference type="SUPFAM" id="SSF51735">
    <property type="entry name" value="NAD(P)-binding Rossmann-fold domains"/>
    <property type="match status" value="1"/>
</dbReference>
<keyword evidence="3" id="KW-1185">Reference proteome</keyword>
<accession>A0AAW1RYS2</accession>
<dbReference type="Proteomes" id="UP001445335">
    <property type="component" value="Unassembled WGS sequence"/>
</dbReference>
<evidence type="ECO:0000313" key="2">
    <source>
        <dbReference type="EMBL" id="KAK9839250.1"/>
    </source>
</evidence>
<evidence type="ECO:0000256" key="1">
    <source>
        <dbReference type="ARBA" id="ARBA00023002"/>
    </source>
</evidence>
<name>A0AAW1RYS2_9CHLO</name>
<gene>
    <name evidence="2" type="ORF">WJX81_004246</name>
</gene>
<comment type="caution">
    <text evidence="2">The sequence shown here is derived from an EMBL/GenBank/DDBJ whole genome shotgun (WGS) entry which is preliminary data.</text>
</comment>
<evidence type="ECO:0000313" key="3">
    <source>
        <dbReference type="Proteomes" id="UP001445335"/>
    </source>
</evidence>
<dbReference type="EMBL" id="JALJOU010000017">
    <property type="protein sequence ID" value="KAK9839250.1"/>
    <property type="molecule type" value="Genomic_DNA"/>
</dbReference>
<dbReference type="InterPro" id="IPR002347">
    <property type="entry name" value="SDR_fam"/>
</dbReference>
<organism evidence="2 3">
    <name type="scientific">Elliptochloris bilobata</name>
    <dbReference type="NCBI Taxonomy" id="381761"/>
    <lineage>
        <taxon>Eukaryota</taxon>
        <taxon>Viridiplantae</taxon>
        <taxon>Chlorophyta</taxon>
        <taxon>core chlorophytes</taxon>
        <taxon>Trebouxiophyceae</taxon>
        <taxon>Trebouxiophyceae incertae sedis</taxon>
        <taxon>Elliptochloris clade</taxon>
        <taxon>Elliptochloris</taxon>
    </lineage>
</organism>
<sequence>MAPWSAEDIPDLTGRVVIVTGANTGLGLETAKALACRGAHTFITSRDTTKGSKAVADIKAKADGAKVEMLQLDLASFESVKAAAAAFLAKNLPLHTLILNAGVFLPPHLKTQQGFELMVGTAYFGHALLVELLLPKTKASAPARIVWMSGALEAQAKLRWDDLGLEQATNSGMAEAAHLNALRIMAAFELNKRLAGSGVDVFAVHPGVSRTEGLTKIDSSKLMAQVLGMVAPLIAQPASRGALSTLYAATAPELTGHGGGYYGPNMLNMGNTVKREPGNKYAKDPANWQRAWDQTLQILRAKGGLAS</sequence>
<keyword evidence="1" id="KW-0560">Oxidoreductase</keyword>
<dbReference type="InterPro" id="IPR036291">
    <property type="entry name" value="NAD(P)-bd_dom_sf"/>
</dbReference>
<dbReference type="AlphaFoldDB" id="A0AAW1RYS2"/>
<dbReference type="Pfam" id="PF00106">
    <property type="entry name" value="adh_short"/>
    <property type="match status" value="1"/>
</dbReference>
<dbReference type="PANTHER" id="PTHR43157:SF31">
    <property type="entry name" value="PHOSPHATIDYLINOSITOL-GLYCAN BIOSYNTHESIS CLASS F PROTEIN"/>
    <property type="match status" value="1"/>
</dbReference>
<dbReference type="Gene3D" id="3.40.50.720">
    <property type="entry name" value="NAD(P)-binding Rossmann-like Domain"/>
    <property type="match status" value="1"/>
</dbReference>
<dbReference type="PANTHER" id="PTHR43157">
    <property type="entry name" value="PHOSPHATIDYLINOSITOL-GLYCAN BIOSYNTHESIS CLASS F PROTEIN-RELATED"/>
    <property type="match status" value="1"/>
</dbReference>
<reference evidence="2 3" key="1">
    <citation type="journal article" date="2024" name="Nat. Commun.">
        <title>Phylogenomics reveals the evolutionary origins of lichenization in chlorophyte algae.</title>
        <authorList>
            <person name="Puginier C."/>
            <person name="Libourel C."/>
            <person name="Otte J."/>
            <person name="Skaloud P."/>
            <person name="Haon M."/>
            <person name="Grisel S."/>
            <person name="Petersen M."/>
            <person name="Berrin J.G."/>
            <person name="Delaux P.M."/>
            <person name="Dal Grande F."/>
            <person name="Keller J."/>
        </authorList>
    </citation>
    <scope>NUCLEOTIDE SEQUENCE [LARGE SCALE GENOMIC DNA]</scope>
    <source>
        <strain evidence="2 3">SAG 245.80</strain>
    </source>
</reference>
<proteinExistence type="predicted"/>
<dbReference type="PRINTS" id="PR00081">
    <property type="entry name" value="GDHRDH"/>
</dbReference>
<dbReference type="GO" id="GO:0016491">
    <property type="term" value="F:oxidoreductase activity"/>
    <property type="evidence" value="ECO:0007669"/>
    <property type="project" value="UniProtKB-KW"/>
</dbReference>
<protein>
    <submittedName>
        <fullName evidence="2">Uncharacterized protein</fullName>
    </submittedName>
</protein>